<evidence type="ECO:0000259" key="5">
    <source>
        <dbReference type="PROSITE" id="PS50931"/>
    </source>
</evidence>
<organism evidence="6 7">
    <name type="scientific">Alteromonas confluentis</name>
    <dbReference type="NCBI Taxonomy" id="1656094"/>
    <lineage>
        <taxon>Bacteria</taxon>
        <taxon>Pseudomonadati</taxon>
        <taxon>Pseudomonadota</taxon>
        <taxon>Gammaproteobacteria</taxon>
        <taxon>Alteromonadales</taxon>
        <taxon>Alteromonadaceae</taxon>
        <taxon>Alteromonas/Salinimonas group</taxon>
        <taxon>Alteromonas</taxon>
    </lineage>
</organism>
<dbReference type="InterPro" id="IPR036388">
    <property type="entry name" value="WH-like_DNA-bd_sf"/>
</dbReference>
<dbReference type="Pfam" id="PF03466">
    <property type="entry name" value="LysR_substrate"/>
    <property type="match status" value="1"/>
</dbReference>
<evidence type="ECO:0000256" key="2">
    <source>
        <dbReference type="ARBA" id="ARBA00023015"/>
    </source>
</evidence>
<dbReference type="AlphaFoldDB" id="A0A1E7Z6S5"/>
<dbReference type="STRING" id="1656094.BFC18_20385"/>
<dbReference type="Gene3D" id="1.10.10.10">
    <property type="entry name" value="Winged helix-like DNA-binding domain superfamily/Winged helix DNA-binding domain"/>
    <property type="match status" value="1"/>
</dbReference>
<dbReference type="InterPro" id="IPR000847">
    <property type="entry name" value="LysR_HTH_N"/>
</dbReference>
<dbReference type="SUPFAM" id="SSF53850">
    <property type="entry name" value="Periplasmic binding protein-like II"/>
    <property type="match status" value="1"/>
</dbReference>
<evidence type="ECO:0000313" key="6">
    <source>
        <dbReference type="EMBL" id="OFC69094.1"/>
    </source>
</evidence>
<dbReference type="SUPFAM" id="SSF46785">
    <property type="entry name" value="Winged helix' DNA-binding domain"/>
    <property type="match status" value="1"/>
</dbReference>
<dbReference type="PRINTS" id="PR00039">
    <property type="entry name" value="HTHLYSR"/>
</dbReference>
<evidence type="ECO:0000256" key="3">
    <source>
        <dbReference type="ARBA" id="ARBA00023125"/>
    </source>
</evidence>
<comment type="caution">
    <text evidence="6">The sequence shown here is derived from an EMBL/GenBank/DDBJ whole genome shotgun (WGS) entry which is preliminary data.</text>
</comment>
<keyword evidence="4" id="KW-0804">Transcription</keyword>
<dbReference type="OrthoDB" id="9785745at2"/>
<sequence>MRLDPRMLRQFLAVCREGTISGAAKAEHVSQPSISMAMNQLERVLEVKLFQRSSKGMMLTSAGKALKLKAMSVENLLQTAQHEIRLLAEQVNGPLHIGGTPGALSSVMGQVMSSFCEMYPTFNLQLTECDEDNAHHLLRTYKLDIAILTTGMASPPEEFCEETLYSDAFSLVVGQANSHLPNEVKLESLSTMRWLMPDKVGGFRHQLNALFLGHYTSLPKNIVVTDSVLATKQILINTDYIALLPTELVKTELEHGLLRAINIANVTANRKVGLLWLAERQMSPFAQAFIDHASHFTYR</sequence>
<reference evidence="6 7" key="1">
    <citation type="submission" date="2016-08" db="EMBL/GenBank/DDBJ databases">
        <authorList>
            <person name="Seilhamer J.J."/>
        </authorList>
    </citation>
    <scope>NUCLEOTIDE SEQUENCE [LARGE SCALE GENOMIC DNA]</scope>
    <source>
        <strain evidence="6 7">KCTC 42603</strain>
    </source>
</reference>
<dbReference type="RefSeq" id="WP_070127271.1">
    <property type="nucleotide sequence ID" value="NZ_MDHN01000041.1"/>
</dbReference>
<accession>A0A1E7Z6S5</accession>
<dbReference type="InterPro" id="IPR036390">
    <property type="entry name" value="WH_DNA-bd_sf"/>
</dbReference>
<dbReference type="Proteomes" id="UP000175691">
    <property type="component" value="Unassembled WGS sequence"/>
</dbReference>
<evidence type="ECO:0000256" key="1">
    <source>
        <dbReference type="ARBA" id="ARBA00009437"/>
    </source>
</evidence>
<gene>
    <name evidence="6" type="ORF">BFC18_20385</name>
</gene>
<keyword evidence="7" id="KW-1185">Reference proteome</keyword>
<dbReference type="InterPro" id="IPR005119">
    <property type="entry name" value="LysR_subst-bd"/>
</dbReference>
<keyword evidence="3" id="KW-0238">DNA-binding</keyword>
<evidence type="ECO:0000313" key="7">
    <source>
        <dbReference type="Proteomes" id="UP000175691"/>
    </source>
</evidence>
<dbReference type="PANTHER" id="PTHR30126:SF97">
    <property type="entry name" value="HTH-TYPE TRANSCRIPTIONAL REGULATOR ABGR"/>
    <property type="match status" value="1"/>
</dbReference>
<dbReference type="GO" id="GO:0000976">
    <property type="term" value="F:transcription cis-regulatory region binding"/>
    <property type="evidence" value="ECO:0007669"/>
    <property type="project" value="TreeGrafter"/>
</dbReference>
<dbReference type="CDD" id="cd05466">
    <property type="entry name" value="PBP2_LTTR_substrate"/>
    <property type="match status" value="1"/>
</dbReference>
<dbReference type="Gene3D" id="3.40.190.290">
    <property type="match status" value="1"/>
</dbReference>
<keyword evidence="2" id="KW-0805">Transcription regulation</keyword>
<protein>
    <recommendedName>
        <fullName evidence="5">HTH lysR-type domain-containing protein</fullName>
    </recommendedName>
</protein>
<dbReference type="PANTHER" id="PTHR30126">
    <property type="entry name" value="HTH-TYPE TRANSCRIPTIONAL REGULATOR"/>
    <property type="match status" value="1"/>
</dbReference>
<comment type="similarity">
    <text evidence="1">Belongs to the LysR transcriptional regulatory family.</text>
</comment>
<dbReference type="Pfam" id="PF00126">
    <property type="entry name" value="HTH_1"/>
    <property type="match status" value="1"/>
</dbReference>
<dbReference type="EMBL" id="MDHN01000041">
    <property type="protein sequence ID" value="OFC69094.1"/>
    <property type="molecule type" value="Genomic_DNA"/>
</dbReference>
<evidence type="ECO:0000256" key="4">
    <source>
        <dbReference type="ARBA" id="ARBA00023163"/>
    </source>
</evidence>
<dbReference type="PROSITE" id="PS50931">
    <property type="entry name" value="HTH_LYSR"/>
    <property type="match status" value="1"/>
</dbReference>
<feature type="domain" description="HTH lysR-type" evidence="5">
    <location>
        <begin position="3"/>
        <end position="60"/>
    </location>
</feature>
<dbReference type="GO" id="GO:0003700">
    <property type="term" value="F:DNA-binding transcription factor activity"/>
    <property type="evidence" value="ECO:0007669"/>
    <property type="project" value="InterPro"/>
</dbReference>
<proteinExistence type="inferred from homology"/>
<name>A0A1E7Z6S5_9ALTE</name>